<dbReference type="InParanoid" id="A0A1S0TFM2"/>
<dbReference type="KEGG" id="loa:LOAG_15683"/>
<dbReference type="AlphaFoldDB" id="A0A1S0TFM2"/>
<organism evidence="1">
    <name type="scientific">Loa loa</name>
    <name type="common">Eye worm</name>
    <name type="synonym">Filaria loa</name>
    <dbReference type="NCBI Taxonomy" id="7209"/>
    <lineage>
        <taxon>Eukaryota</taxon>
        <taxon>Metazoa</taxon>
        <taxon>Ecdysozoa</taxon>
        <taxon>Nematoda</taxon>
        <taxon>Chromadorea</taxon>
        <taxon>Rhabditida</taxon>
        <taxon>Spirurina</taxon>
        <taxon>Spiruromorpha</taxon>
        <taxon>Filarioidea</taxon>
        <taxon>Onchocercidae</taxon>
        <taxon>Loa</taxon>
    </lineage>
</organism>
<proteinExistence type="predicted"/>
<dbReference type="RefSeq" id="XP_003151219.1">
    <property type="nucleotide sequence ID" value="XM_003151171.1"/>
</dbReference>
<evidence type="ECO:0000313" key="1">
    <source>
        <dbReference type="EMBL" id="EFO12850.1"/>
    </source>
</evidence>
<sequence>MDDLTWLNELYLHTVPSVMLGASGKCVQFEACNLHIQYRYMHAHFRIHGCLCCVGGLWGGGGWGVYTCVTRENVWMHGWVIVEIECKFSSSCMAYMIGTIECQ</sequence>
<dbReference type="EMBL" id="JH714500">
    <property type="protein sequence ID" value="EFO12850.1"/>
    <property type="molecule type" value="Genomic_DNA"/>
</dbReference>
<dbReference type="CTD" id="9953174"/>
<name>A0A1S0TFM2_LOALO</name>
<reference evidence="1" key="1">
    <citation type="submission" date="2012-04" db="EMBL/GenBank/DDBJ databases">
        <title>The Genome Sequence of Loa loa.</title>
        <authorList>
            <consortium name="The Broad Institute Genome Sequencing Platform"/>
            <consortium name="Broad Institute Genome Sequencing Center for Infectious Disease"/>
            <person name="Nutman T.B."/>
            <person name="Fink D.L."/>
            <person name="Russ C."/>
            <person name="Young S."/>
            <person name="Zeng Q."/>
            <person name="Gargeya S."/>
            <person name="Alvarado L."/>
            <person name="Berlin A."/>
            <person name="Chapman S.B."/>
            <person name="Chen Z."/>
            <person name="Freedman E."/>
            <person name="Gellesch M."/>
            <person name="Goldberg J."/>
            <person name="Griggs A."/>
            <person name="Gujja S."/>
            <person name="Heilman E.R."/>
            <person name="Heiman D."/>
            <person name="Howarth C."/>
            <person name="Mehta T."/>
            <person name="Neiman D."/>
            <person name="Pearson M."/>
            <person name="Roberts A."/>
            <person name="Saif S."/>
            <person name="Shea T."/>
            <person name="Shenoy N."/>
            <person name="Sisk P."/>
            <person name="Stolte C."/>
            <person name="Sykes S."/>
            <person name="White J."/>
            <person name="Yandava C."/>
            <person name="Haas B."/>
            <person name="Henn M.R."/>
            <person name="Nusbaum C."/>
            <person name="Birren B."/>
        </authorList>
    </citation>
    <scope>NUCLEOTIDE SEQUENCE [LARGE SCALE GENOMIC DNA]</scope>
</reference>
<protein>
    <submittedName>
        <fullName evidence="1">Uncharacterized protein</fullName>
    </submittedName>
</protein>
<dbReference type="GeneID" id="9953174"/>
<gene>
    <name evidence="1" type="ORF">LOAG_15683</name>
</gene>
<accession>A0A1S0TFM2</accession>